<organism evidence="1 2">
    <name type="scientific">Marasmius crinis-equi</name>
    <dbReference type="NCBI Taxonomy" id="585013"/>
    <lineage>
        <taxon>Eukaryota</taxon>
        <taxon>Fungi</taxon>
        <taxon>Dikarya</taxon>
        <taxon>Basidiomycota</taxon>
        <taxon>Agaricomycotina</taxon>
        <taxon>Agaricomycetes</taxon>
        <taxon>Agaricomycetidae</taxon>
        <taxon>Agaricales</taxon>
        <taxon>Marasmiineae</taxon>
        <taxon>Marasmiaceae</taxon>
        <taxon>Marasmius</taxon>
    </lineage>
</organism>
<name>A0ABR3EWR7_9AGAR</name>
<dbReference type="EMBL" id="JBAHYK010001611">
    <property type="protein sequence ID" value="KAL0567335.1"/>
    <property type="molecule type" value="Genomic_DNA"/>
</dbReference>
<sequence>MTSWRTTTHCTNAPLPSQRYNKKTHILTKQNSFHIFIKLRYLCFAGEEVVMVKEEMSRTLEYLSWAGRRWEELSNMSEEHVDKSLMEGQRAYAVKQTRLQAALRMKFKEMWKKAMLEEWD</sequence>
<gene>
    <name evidence="1" type="ORF">V5O48_014658</name>
</gene>
<protein>
    <submittedName>
        <fullName evidence="1">Uncharacterized protein</fullName>
    </submittedName>
</protein>
<proteinExistence type="predicted"/>
<reference evidence="1 2" key="1">
    <citation type="submission" date="2024-02" db="EMBL/GenBank/DDBJ databases">
        <title>A draft genome for the cacao thread blight pathogen Marasmius crinis-equi.</title>
        <authorList>
            <person name="Cohen S.P."/>
            <person name="Baruah I.K."/>
            <person name="Amoako-Attah I."/>
            <person name="Bukari Y."/>
            <person name="Meinhardt L.W."/>
            <person name="Bailey B.A."/>
        </authorList>
    </citation>
    <scope>NUCLEOTIDE SEQUENCE [LARGE SCALE GENOMIC DNA]</scope>
    <source>
        <strain evidence="1 2">GH-76</strain>
    </source>
</reference>
<keyword evidence="2" id="KW-1185">Reference proteome</keyword>
<dbReference type="Proteomes" id="UP001465976">
    <property type="component" value="Unassembled WGS sequence"/>
</dbReference>
<comment type="caution">
    <text evidence="1">The sequence shown here is derived from an EMBL/GenBank/DDBJ whole genome shotgun (WGS) entry which is preliminary data.</text>
</comment>
<accession>A0ABR3EWR7</accession>
<evidence type="ECO:0000313" key="1">
    <source>
        <dbReference type="EMBL" id="KAL0567335.1"/>
    </source>
</evidence>
<evidence type="ECO:0000313" key="2">
    <source>
        <dbReference type="Proteomes" id="UP001465976"/>
    </source>
</evidence>